<gene>
    <name evidence="1" type="ORF">NEIELOOT_00771</name>
</gene>
<dbReference type="EMBL" id="ADBF01000016">
    <property type="protein sequence ID" value="EFE50613.1"/>
    <property type="molecule type" value="Genomic_DNA"/>
</dbReference>
<name>D4DNY7_NEIEG</name>
<reference evidence="1 2" key="1">
    <citation type="submission" date="2010-02" db="EMBL/GenBank/DDBJ databases">
        <authorList>
            <person name="Weinstock G."/>
            <person name="Sodergren E."/>
            <person name="Clifton S."/>
            <person name="Fulton L."/>
            <person name="Fulton B."/>
            <person name="Courtney L."/>
            <person name="Fronick C."/>
            <person name="Harrison M."/>
            <person name="Strong C."/>
            <person name="Farmer C."/>
            <person name="Delahaunty K."/>
            <person name="Markovic C."/>
            <person name="Hall O."/>
            <person name="Minx P."/>
            <person name="Tomlinson C."/>
            <person name="Mitreva M."/>
            <person name="Nelson J."/>
            <person name="Hou S."/>
            <person name="Wollam A."/>
            <person name="Pepin K.H."/>
            <person name="Johnson M."/>
            <person name="Bhonagiri V."/>
            <person name="Zhang X."/>
            <person name="Suruliraj S."/>
            <person name="Warren W."/>
            <person name="Chinwalla A."/>
            <person name="Mardis E.R."/>
            <person name="Wilson R.K."/>
        </authorList>
    </citation>
    <scope>NUCLEOTIDE SEQUENCE [LARGE SCALE GENOMIC DNA]</scope>
    <source>
        <strain evidence="1 2">ATCC 29315</strain>
    </source>
</reference>
<dbReference type="Proteomes" id="UP000005536">
    <property type="component" value="Unassembled WGS sequence"/>
</dbReference>
<evidence type="ECO:0000313" key="1">
    <source>
        <dbReference type="EMBL" id="EFE50613.1"/>
    </source>
</evidence>
<comment type="caution">
    <text evidence="1">The sequence shown here is derived from an EMBL/GenBank/DDBJ whole genome shotgun (WGS) entry which is preliminary data.</text>
</comment>
<proteinExistence type="predicted"/>
<organism evidence="1 2">
    <name type="scientific">Neisseria elongata subsp. glycolytica ATCC 29315</name>
    <dbReference type="NCBI Taxonomy" id="546263"/>
    <lineage>
        <taxon>Bacteria</taxon>
        <taxon>Pseudomonadati</taxon>
        <taxon>Pseudomonadota</taxon>
        <taxon>Betaproteobacteria</taxon>
        <taxon>Neisseriales</taxon>
        <taxon>Neisseriaceae</taxon>
        <taxon>Neisseria</taxon>
    </lineage>
</organism>
<evidence type="ECO:0000313" key="2">
    <source>
        <dbReference type="Proteomes" id="UP000005536"/>
    </source>
</evidence>
<protein>
    <submittedName>
        <fullName evidence="1">Uncharacterized protein</fullName>
    </submittedName>
</protein>
<sequence length="41" mass="4703">MLPTIRIKAFAKISLFKTDASPQLTTFLPLLAFMMKLFLPF</sequence>
<accession>D4DNY7</accession>
<dbReference type="AlphaFoldDB" id="D4DNY7"/>